<dbReference type="EMBL" id="UZAD01013461">
    <property type="protein sequence ID" value="VDN95034.1"/>
    <property type="molecule type" value="Genomic_DNA"/>
</dbReference>
<gene>
    <name evidence="1" type="ORF">BPAG_LOCUS13849</name>
</gene>
<evidence type="ECO:0000313" key="2">
    <source>
        <dbReference type="Proteomes" id="UP000278627"/>
    </source>
</evidence>
<sequence length="67" mass="7362">MNSEMTLPEHNGLHSLASGTRLMLPEHWTKASGDSDDTCDETLEVSSDSATELNDFDTTIGLFYRGI</sequence>
<dbReference type="WBParaSite" id="BPAG_0001392101-mRNA-1">
    <property type="protein sequence ID" value="BPAG_0001392101-mRNA-1"/>
    <property type="gene ID" value="BPAG_0001392101"/>
</dbReference>
<evidence type="ECO:0000313" key="1">
    <source>
        <dbReference type="EMBL" id="VDN95034.1"/>
    </source>
</evidence>
<dbReference type="AlphaFoldDB" id="A0A0N4TY38"/>
<organism evidence="3">
    <name type="scientific">Brugia pahangi</name>
    <name type="common">Filarial nematode worm</name>
    <dbReference type="NCBI Taxonomy" id="6280"/>
    <lineage>
        <taxon>Eukaryota</taxon>
        <taxon>Metazoa</taxon>
        <taxon>Ecdysozoa</taxon>
        <taxon>Nematoda</taxon>
        <taxon>Chromadorea</taxon>
        <taxon>Rhabditida</taxon>
        <taxon>Spirurina</taxon>
        <taxon>Spiruromorpha</taxon>
        <taxon>Filarioidea</taxon>
        <taxon>Onchocercidae</taxon>
        <taxon>Brugia</taxon>
    </lineage>
</organism>
<accession>A0A0N4TY38</accession>
<reference evidence="1 2" key="2">
    <citation type="submission" date="2018-11" db="EMBL/GenBank/DDBJ databases">
        <authorList>
            <consortium name="Pathogen Informatics"/>
        </authorList>
    </citation>
    <scope>NUCLEOTIDE SEQUENCE [LARGE SCALE GENOMIC DNA]</scope>
</reference>
<dbReference type="Proteomes" id="UP000278627">
    <property type="component" value="Unassembled WGS sequence"/>
</dbReference>
<proteinExistence type="predicted"/>
<evidence type="ECO:0000313" key="3">
    <source>
        <dbReference type="WBParaSite" id="BPAG_0001392101-mRNA-1"/>
    </source>
</evidence>
<keyword evidence="2" id="KW-1185">Reference proteome</keyword>
<reference evidence="3" key="1">
    <citation type="submission" date="2017-02" db="UniProtKB">
        <authorList>
            <consortium name="WormBaseParasite"/>
        </authorList>
    </citation>
    <scope>IDENTIFICATION</scope>
</reference>
<protein>
    <submittedName>
        <fullName evidence="3">Transposase</fullName>
    </submittedName>
</protein>
<name>A0A0N4TY38_BRUPA</name>